<dbReference type="Proteomes" id="UP000011770">
    <property type="component" value="Unassembled WGS sequence"/>
</dbReference>
<comment type="caution">
    <text evidence="1">The sequence shown here is derived from an EMBL/GenBank/DDBJ whole genome shotgun (WGS) entry which is preliminary data.</text>
</comment>
<evidence type="ECO:0000313" key="2">
    <source>
        <dbReference type="Proteomes" id="UP000011770"/>
    </source>
</evidence>
<accession>M3ELK5</accession>
<proteinExistence type="predicted"/>
<evidence type="ECO:0000313" key="1">
    <source>
        <dbReference type="EMBL" id="EMF81928.1"/>
    </source>
</evidence>
<gene>
    <name evidence="1" type="ORF">LEP1GSC188_0865</name>
</gene>
<organism evidence="1 2">
    <name type="scientific">Leptospira weilii serovar Topaz str. LT2116</name>
    <dbReference type="NCBI Taxonomy" id="1088540"/>
    <lineage>
        <taxon>Bacteria</taxon>
        <taxon>Pseudomonadati</taxon>
        <taxon>Spirochaetota</taxon>
        <taxon>Spirochaetia</taxon>
        <taxon>Leptospirales</taxon>
        <taxon>Leptospiraceae</taxon>
        <taxon>Leptospira</taxon>
    </lineage>
</organism>
<reference evidence="1 2" key="1">
    <citation type="submission" date="2013-01" db="EMBL/GenBank/DDBJ databases">
        <authorList>
            <person name="Harkins D.M."/>
            <person name="Durkin A.S."/>
            <person name="Brinkac L.M."/>
            <person name="Haft D.H."/>
            <person name="Selengut J.D."/>
            <person name="Sanka R."/>
            <person name="DePew J."/>
            <person name="Purushe J."/>
            <person name="Tulsiani S.M."/>
            <person name="Graham G.C."/>
            <person name="Burns M.-A."/>
            <person name="Dohnt M.F."/>
            <person name="Smythe L.D."/>
            <person name="McKay D.B."/>
            <person name="Craig S.B."/>
            <person name="Vinetz J.M."/>
            <person name="Sutton G.G."/>
            <person name="Nierman W.C."/>
            <person name="Fouts D.E."/>
        </authorList>
    </citation>
    <scope>NUCLEOTIDE SEQUENCE [LARGE SCALE GENOMIC DNA]</scope>
    <source>
        <strain evidence="1 2">LT2116</strain>
    </source>
</reference>
<dbReference type="AlphaFoldDB" id="M3ELK5"/>
<dbReference type="EMBL" id="AHOR02000029">
    <property type="protein sequence ID" value="EMF81928.1"/>
    <property type="molecule type" value="Genomic_DNA"/>
</dbReference>
<sequence>MKNASIYHKTRKPTKETKVKRKIYVGMDIRKETITDPYKIEYR</sequence>
<protein>
    <submittedName>
        <fullName evidence="1">Uncharacterized protein</fullName>
    </submittedName>
</protein>
<name>M3ELK5_9LEPT</name>